<sequence length="485" mass="56979">MSDSTAAAAALGRDLNDVIIDDNMSSSYDNDNDNISDSNSIPPTTPNSFTLLSTPSLDGITLLELLEPSNLNINLKKRRDSTYKWVQNYYNEKKNKLNLNKLNINMSNDDLLKLKKILHIRIDKTYKAIDETQKNSKTEKIFFSLTVYTIFLFGILIGSHPQYVHIFYSFLFILLMPIRYLMYYKIGYGYFLVDLCYFVNFLLMIYIWIFPDSQMLYISCCSFSWGSLSFAVVTWKNKLVLHSIEKITSTFIHVTPAIIMYVITHQLPYDYKLIRFNGSVKLKQWDIFYGIINTSLLYFIWQLSYHYFITIRKAEKIKNGKMTSFEYLRKSFANKPIGKFVNSLPEPFPVVAFTLLQYLYQLVTMSLCPLLYKYKYFCSLFVSLIFLSATYNGAAYYVDYYGKKFEKEVLKLQREIEQLQRVRDENDLKDKEKNDNKDNNDDDKDDNNNKENDKHDDLNIENLKKLDNNDNSRQQTPVTVFEVLQ</sequence>
<evidence type="ECO:0000256" key="11">
    <source>
        <dbReference type="ARBA" id="ARBA00023264"/>
    </source>
</evidence>
<organism evidence="15 16">
    <name type="scientific">Pichia kluyveri</name>
    <name type="common">Yeast</name>
    <dbReference type="NCBI Taxonomy" id="36015"/>
    <lineage>
        <taxon>Eukaryota</taxon>
        <taxon>Fungi</taxon>
        <taxon>Dikarya</taxon>
        <taxon>Ascomycota</taxon>
        <taxon>Saccharomycotina</taxon>
        <taxon>Pichiomycetes</taxon>
        <taxon>Pichiales</taxon>
        <taxon>Pichiaceae</taxon>
        <taxon>Pichia</taxon>
    </lineage>
</organism>
<comment type="similarity">
    <text evidence="2">Belongs to the GPC1 family.</text>
</comment>
<protein>
    <recommendedName>
        <fullName evidence="3">Glycerophosphocholine acyltransferase 1</fullName>
    </recommendedName>
</protein>
<dbReference type="Pfam" id="PF10998">
    <property type="entry name" value="DUF2838"/>
    <property type="match status" value="1"/>
</dbReference>
<feature type="transmembrane region" description="Helical" evidence="14">
    <location>
        <begin position="380"/>
        <end position="398"/>
    </location>
</feature>
<feature type="transmembrane region" description="Helical" evidence="14">
    <location>
        <begin position="215"/>
        <end position="235"/>
    </location>
</feature>
<dbReference type="EMBL" id="BTGB01000005">
    <property type="protein sequence ID" value="GMM47214.1"/>
    <property type="molecule type" value="Genomic_DNA"/>
</dbReference>
<evidence type="ECO:0000256" key="4">
    <source>
        <dbReference type="ARBA" id="ARBA00022516"/>
    </source>
</evidence>
<keyword evidence="12 15" id="KW-0012">Acyltransferase</keyword>
<keyword evidence="6 14" id="KW-0812">Transmembrane</keyword>
<evidence type="ECO:0000313" key="16">
    <source>
        <dbReference type="Proteomes" id="UP001378960"/>
    </source>
</evidence>
<name>A0AAV5R6M3_PICKL</name>
<evidence type="ECO:0000256" key="9">
    <source>
        <dbReference type="ARBA" id="ARBA00023136"/>
    </source>
</evidence>
<feature type="transmembrane region" description="Helical" evidence="14">
    <location>
        <begin position="247"/>
        <end position="267"/>
    </location>
</feature>
<dbReference type="AlphaFoldDB" id="A0AAV5R6M3"/>
<evidence type="ECO:0000256" key="10">
    <source>
        <dbReference type="ARBA" id="ARBA00023209"/>
    </source>
</evidence>
<proteinExistence type="inferred from homology"/>
<keyword evidence="11" id="KW-1208">Phospholipid metabolism</keyword>
<reference evidence="15 16" key="1">
    <citation type="journal article" date="2023" name="Elife">
        <title>Identification of key yeast species and microbe-microbe interactions impacting larval growth of Drosophila in the wild.</title>
        <authorList>
            <person name="Mure A."/>
            <person name="Sugiura Y."/>
            <person name="Maeda R."/>
            <person name="Honda K."/>
            <person name="Sakurai N."/>
            <person name="Takahashi Y."/>
            <person name="Watada M."/>
            <person name="Katoh T."/>
            <person name="Gotoh A."/>
            <person name="Gotoh Y."/>
            <person name="Taniguchi I."/>
            <person name="Nakamura K."/>
            <person name="Hayashi T."/>
            <person name="Katayama T."/>
            <person name="Uemura T."/>
            <person name="Hattori Y."/>
        </authorList>
    </citation>
    <scope>NUCLEOTIDE SEQUENCE [LARGE SCALE GENOMIC DNA]</scope>
    <source>
        <strain evidence="15 16">PK-24</strain>
    </source>
</reference>
<evidence type="ECO:0000313" key="15">
    <source>
        <dbReference type="EMBL" id="GMM47214.1"/>
    </source>
</evidence>
<dbReference type="PANTHER" id="PTHR31201:SF1">
    <property type="entry name" value="GLYCEROPHOSPHOCHOLINE ACYLTRANSFERASE 1"/>
    <property type="match status" value="1"/>
</dbReference>
<feature type="transmembrane region" description="Helical" evidence="14">
    <location>
        <begin position="163"/>
        <end position="181"/>
    </location>
</feature>
<feature type="region of interest" description="Disordered" evidence="13">
    <location>
        <begin position="423"/>
        <end position="477"/>
    </location>
</feature>
<dbReference type="GO" id="GO:0016020">
    <property type="term" value="C:membrane"/>
    <property type="evidence" value="ECO:0007669"/>
    <property type="project" value="UniProtKB-SubCell"/>
</dbReference>
<dbReference type="GO" id="GO:0016746">
    <property type="term" value="F:acyltransferase activity"/>
    <property type="evidence" value="ECO:0007669"/>
    <property type="project" value="UniProtKB-KW"/>
</dbReference>
<evidence type="ECO:0000256" key="1">
    <source>
        <dbReference type="ARBA" id="ARBA00004141"/>
    </source>
</evidence>
<dbReference type="Proteomes" id="UP001378960">
    <property type="component" value="Unassembled WGS sequence"/>
</dbReference>
<dbReference type="InterPro" id="IPR021261">
    <property type="entry name" value="GPCAT"/>
</dbReference>
<gene>
    <name evidence="15" type="ORF">DAPK24_037890</name>
</gene>
<keyword evidence="7 14" id="KW-1133">Transmembrane helix</keyword>
<dbReference type="GO" id="GO:0006656">
    <property type="term" value="P:phosphatidylcholine biosynthetic process"/>
    <property type="evidence" value="ECO:0007669"/>
    <property type="project" value="TreeGrafter"/>
</dbReference>
<evidence type="ECO:0000256" key="12">
    <source>
        <dbReference type="ARBA" id="ARBA00023315"/>
    </source>
</evidence>
<feature type="transmembrane region" description="Helical" evidence="14">
    <location>
        <begin position="141"/>
        <end position="157"/>
    </location>
</feature>
<feature type="compositionally biased region" description="Basic and acidic residues" evidence="13">
    <location>
        <begin position="446"/>
        <end position="470"/>
    </location>
</feature>
<comment type="caution">
    <text evidence="15">The sequence shown here is derived from an EMBL/GenBank/DDBJ whole genome shotgun (WGS) entry which is preliminary data.</text>
</comment>
<evidence type="ECO:0000256" key="8">
    <source>
        <dbReference type="ARBA" id="ARBA00023098"/>
    </source>
</evidence>
<keyword evidence="5" id="KW-0808">Transferase</keyword>
<feature type="transmembrane region" description="Helical" evidence="14">
    <location>
        <begin position="287"/>
        <end position="308"/>
    </location>
</feature>
<keyword evidence="16" id="KW-1185">Reference proteome</keyword>
<evidence type="ECO:0000256" key="3">
    <source>
        <dbReference type="ARBA" id="ARBA00019082"/>
    </source>
</evidence>
<evidence type="ECO:0000256" key="5">
    <source>
        <dbReference type="ARBA" id="ARBA00022679"/>
    </source>
</evidence>
<evidence type="ECO:0000256" key="6">
    <source>
        <dbReference type="ARBA" id="ARBA00022692"/>
    </source>
</evidence>
<accession>A0AAV5R6M3</accession>
<feature type="compositionally biased region" description="Basic and acidic residues" evidence="13">
    <location>
        <begin position="423"/>
        <end position="439"/>
    </location>
</feature>
<keyword evidence="9 14" id="KW-0472">Membrane</keyword>
<evidence type="ECO:0000256" key="13">
    <source>
        <dbReference type="SAM" id="MobiDB-lite"/>
    </source>
</evidence>
<comment type="subcellular location">
    <subcellularLocation>
        <location evidence="1">Membrane</location>
        <topology evidence="1">Multi-pass membrane protein</topology>
    </subcellularLocation>
</comment>
<evidence type="ECO:0000256" key="2">
    <source>
        <dbReference type="ARBA" id="ARBA00006675"/>
    </source>
</evidence>
<evidence type="ECO:0000256" key="14">
    <source>
        <dbReference type="SAM" id="Phobius"/>
    </source>
</evidence>
<dbReference type="PANTHER" id="PTHR31201">
    <property type="entry name" value="OS01G0585100 PROTEIN"/>
    <property type="match status" value="1"/>
</dbReference>
<keyword evidence="10" id="KW-0594">Phospholipid biosynthesis</keyword>
<evidence type="ECO:0000256" key="7">
    <source>
        <dbReference type="ARBA" id="ARBA00022989"/>
    </source>
</evidence>
<keyword evidence="8" id="KW-0443">Lipid metabolism</keyword>
<keyword evidence="4" id="KW-0444">Lipid biosynthesis</keyword>
<feature type="transmembrane region" description="Helical" evidence="14">
    <location>
        <begin position="188"/>
        <end position="209"/>
    </location>
</feature>